<comment type="caution">
    <text evidence="1">The sequence shown here is derived from an EMBL/GenBank/DDBJ whole genome shotgun (WGS) entry which is preliminary data.</text>
</comment>
<accession>A0AAD4GCL2</accession>
<protein>
    <submittedName>
        <fullName evidence="1">Uncharacterized protein</fullName>
    </submittedName>
</protein>
<name>A0AAD4GCL2_BOLED</name>
<gene>
    <name evidence="1" type="ORF">L210DRAFT_3546880</name>
</gene>
<sequence length="69" mass="7361">MVLCTFTPSKPTASTTLFAAFAYVATTPWISTSTYGEGGSCSRGKIYVNGSIYRTILQDVRLVCTASVV</sequence>
<keyword evidence="2" id="KW-1185">Reference proteome</keyword>
<dbReference type="EMBL" id="WHUW01000019">
    <property type="protein sequence ID" value="KAF8437098.1"/>
    <property type="molecule type" value="Genomic_DNA"/>
</dbReference>
<reference evidence="1" key="2">
    <citation type="journal article" date="2020" name="Nat. Commun.">
        <title>Large-scale genome sequencing of mycorrhizal fungi provides insights into the early evolution of symbiotic traits.</title>
        <authorList>
            <person name="Miyauchi S."/>
            <person name="Kiss E."/>
            <person name="Kuo A."/>
            <person name="Drula E."/>
            <person name="Kohler A."/>
            <person name="Sanchez-Garcia M."/>
            <person name="Morin E."/>
            <person name="Andreopoulos B."/>
            <person name="Barry K.W."/>
            <person name="Bonito G."/>
            <person name="Buee M."/>
            <person name="Carver A."/>
            <person name="Chen C."/>
            <person name="Cichocki N."/>
            <person name="Clum A."/>
            <person name="Culley D."/>
            <person name="Crous P.W."/>
            <person name="Fauchery L."/>
            <person name="Girlanda M."/>
            <person name="Hayes R.D."/>
            <person name="Keri Z."/>
            <person name="LaButti K."/>
            <person name="Lipzen A."/>
            <person name="Lombard V."/>
            <person name="Magnuson J."/>
            <person name="Maillard F."/>
            <person name="Murat C."/>
            <person name="Nolan M."/>
            <person name="Ohm R.A."/>
            <person name="Pangilinan J."/>
            <person name="Pereira M.F."/>
            <person name="Perotto S."/>
            <person name="Peter M."/>
            <person name="Pfister S."/>
            <person name="Riley R."/>
            <person name="Sitrit Y."/>
            <person name="Stielow J.B."/>
            <person name="Szollosi G."/>
            <person name="Zifcakova L."/>
            <person name="Stursova M."/>
            <person name="Spatafora J.W."/>
            <person name="Tedersoo L."/>
            <person name="Vaario L.M."/>
            <person name="Yamada A."/>
            <person name="Yan M."/>
            <person name="Wang P."/>
            <person name="Xu J."/>
            <person name="Bruns T."/>
            <person name="Baldrian P."/>
            <person name="Vilgalys R."/>
            <person name="Dunand C."/>
            <person name="Henrissat B."/>
            <person name="Grigoriev I.V."/>
            <person name="Hibbett D."/>
            <person name="Nagy L.G."/>
            <person name="Martin F.M."/>
        </authorList>
    </citation>
    <scope>NUCLEOTIDE SEQUENCE</scope>
    <source>
        <strain evidence="1">BED1</strain>
    </source>
</reference>
<reference evidence="1" key="1">
    <citation type="submission" date="2019-10" db="EMBL/GenBank/DDBJ databases">
        <authorList>
            <consortium name="DOE Joint Genome Institute"/>
            <person name="Kuo A."/>
            <person name="Miyauchi S."/>
            <person name="Kiss E."/>
            <person name="Drula E."/>
            <person name="Kohler A."/>
            <person name="Sanchez-Garcia M."/>
            <person name="Andreopoulos B."/>
            <person name="Barry K.W."/>
            <person name="Bonito G."/>
            <person name="Buee M."/>
            <person name="Carver A."/>
            <person name="Chen C."/>
            <person name="Cichocki N."/>
            <person name="Clum A."/>
            <person name="Culley D."/>
            <person name="Crous P.W."/>
            <person name="Fauchery L."/>
            <person name="Girlanda M."/>
            <person name="Hayes R."/>
            <person name="Keri Z."/>
            <person name="LaButti K."/>
            <person name="Lipzen A."/>
            <person name="Lombard V."/>
            <person name="Magnuson J."/>
            <person name="Maillard F."/>
            <person name="Morin E."/>
            <person name="Murat C."/>
            <person name="Nolan M."/>
            <person name="Ohm R."/>
            <person name="Pangilinan J."/>
            <person name="Pereira M."/>
            <person name="Perotto S."/>
            <person name="Peter M."/>
            <person name="Riley R."/>
            <person name="Sitrit Y."/>
            <person name="Stielow B."/>
            <person name="Szollosi G."/>
            <person name="Zifcakova L."/>
            <person name="Stursova M."/>
            <person name="Spatafora J.W."/>
            <person name="Tedersoo L."/>
            <person name="Vaario L.-M."/>
            <person name="Yamada A."/>
            <person name="Yan M."/>
            <person name="Wang P."/>
            <person name="Xu J."/>
            <person name="Bruns T."/>
            <person name="Baldrian P."/>
            <person name="Vilgalys R."/>
            <person name="Henrissat B."/>
            <person name="Grigoriev I.V."/>
            <person name="Hibbett D."/>
            <person name="Nagy L.G."/>
            <person name="Martin F.M."/>
        </authorList>
    </citation>
    <scope>NUCLEOTIDE SEQUENCE</scope>
    <source>
        <strain evidence="1">BED1</strain>
    </source>
</reference>
<evidence type="ECO:0000313" key="1">
    <source>
        <dbReference type="EMBL" id="KAF8437098.1"/>
    </source>
</evidence>
<dbReference type="AlphaFoldDB" id="A0AAD4GCL2"/>
<evidence type="ECO:0000313" key="2">
    <source>
        <dbReference type="Proteomes" id="UP001194468"/>
    </source>
</evidence>
<organism evidence="1 2">
    <name type="scientific">Boletus edulis BED1</name>
    <dbReference type="NCBI Taxonomy" id="1328754"/>
    <lineage>
        <taxon>Eukaryota</taxon>
        <taxon>Fungi</taxon>
        <taxon>Dikarya</taxon>
        <taxon>Basidiomycota</taxon>
        <taxon>Agaricomycotina</taxon>
        <taxon>Agaricomycetes</taxon>
        <taxon>Agaricomycetidae</taxon>
        <taxon>Boletales</taxon>
        <taxon>Boletineae</taxon>
        <taxon>Boletaceae</taxon>
        <taxon>Boletoideae</taxon>
        <taxon>Boletus</taxon>
    </lineage>
</organism>
<dbReference type="Proteomes" id="UP001194468">
    <property type="component" value="Unassembled WGS sequence"/>
</dbReference>
<proteinExistence type="predicted"/>